<accession>A0A3M9XKQ3</accession>
<dbReference type="AlphaFoldDB" id="A0A3M9XKQ3"/>
<gene>
    <name evidence="2" type="ORF">D1O30_01515</name>
</gene>
<dbReference type="RefSeq" id="WP_123174503.1">
    <property type="nucleotide sequence ID" value="NZ_QWDD01000001.1"/>
</dbReference>
<sequence>MGGLYVAFEWILAILMIELVIFAFVTKAHWQAIGKTALYMAFGLGATFAFFVVAAQVHDAGVSALVFVFILCLSYVVARKLDQI</sequence>
<reference evidence="2 3" key="1">
    <citation type="submission" date="2018-08" db="EMBL/GenBank/DDBJ databases">
        <title>Genome sequence of Methylocystis hirsuta CSC1, a methanotroph able to accumulate PHAs.</title>
        <authorList>
            <person name="Bordel S."/>
            <person name="Rodriguez E."/>
            <person name="Gancedo J."/>
            <person name="Munoz R."/>
        </authorList>
    </citation>
    <scope>NUCLEOTIDE SEQUENCE [LARGE SCALE GENOMIC DNA]</scope>
    <source>
        <strain evidence="2 3">CSC1</strain>
    </source>
</reference>
<keyword evidence="1" id="KW-1133">Transmembrane helix</keyword>
<protein>
    <submittedName>
        <fullName evidence="2">Uncharacterized protein</fullName>
    </submittedName>
</protein>
<evidence type="ECO:0000313" key="3">
    <source>
        <dbReference type="Proteomes" id="UP000268623"/>
    </source>
</evidence>
<feature type="transmembrane region" description="Helical" evidence="1">
    <location>
        <begin position="60"/>
        <end position="78"/>
    </location>
</feature>
<proteinExistence type="predicted"/>
<keyword evidence="3" id="KW-1185">Reference proteome</keyword>
<organism evidence="2 3">
    <name type="scientific">Methylocystis hirsuta</name>
    <dbReference type="NCBI Taxonomy" id="369798"/>
    <lineage>
        <taxon>Bacteria</taxon>
        <taxon>Pseudomonadati</taxon>
        <taxon>Pseudomonadota</taxon>
        <taxon>Alphaproteobacteria</taxon>
        <taxon>Hyphomicrobiales</taxon>
        <taxon>Methylocystaceae</taxon>
        <taxon>Methylocystis</taxon>
    </lineage>
</organism>
<comment type="caution">
    <text evidence="2">The sequence shown here is derived from an EMBL/GenBank/DDBJ whole genome shotgun (WGS) entry which is preliminary data.</text>
</comment>
<feature type="transmembrane region" description="Helical" evidence="1">
    <location>
        <begin position="6"/>
        <end position="25"/>
    </location>
</feature>
<keyword evidence="1" id="KW-0812">Transmembrane</keyword>
<evidence type="ECO:0000313" key="2">
    <source>
        <dbReference type="EMBL" id="RNJ48501.1"/>
    </source>
</evidence>
<dbReference type="EMBL" id="QWDD01000001">
    <property type="protein sequence ID" value="RNJ48501.1"/>
    <property type="molecule type" value="Genomic_DNA"/>
</dbReference>
<dbReference type="Proteomes" id="UP000268623">
    <property type="component" value="Unassembled WGS sequence"/>
</dbReference>
<name>A0A3M9XKQ3_9HYPH</name>
<evidence type="ECO:0000256" key="1">
    <source>
        <dbReference type="SAM" id="Phobius"/>
    </source>
</evidence>
<keyword evidence="1" id="KW-0472">Membrane</keyword>
<feature type="transmembrane region" description="Helical" evidence="1">
    <location>
        <begin position="37"/>
        <end position="54"/>
    </location>
</feature>